<accession>A0A2M4B7P0</accession>
<name>A0A2M4B7P0_9DIPT</name>
<sequence>MIVSSLSACGGVACCTLSIRACISHSGRPNLLRKVSIICSTDSGRMSRPWTASRAAPLRQRCSRRRFSSGR</sequence>
<dbReference type="AlphaFoldDB" id="A0A2M4B7P0"/>
<proteinExistence type="predicted"/>
<organism evidence="1">
    <name type="scientific">Anopheles triannulatus</name>
    <dbReference type="NCBI Taxonomy" id="58253"/>
    <lineage>
        <taxon>Eukaryota</taxon>
        <taxon>Metazoa</taxon>
        <taxon>Ecdysozoa</taxon>
        <taxon>Arthropoda</taxon>
        <taxon>Hexapoda</taxon>
        <taxon>Insecta</taxon>
        <taxon>Pterygota</taxon>
        <taxon>Neoptera</taxon>
        <taxon>Endopterygota</taxon>
        <taxon>Diptera</taxon>
        <taxon>Nematocera</taxon>
        <taxon>Culicoidea</taxon>
        <taxon>Culicidae</taxon>
        <taxon>Anophelinae</taxon>
        <taxon>Anopheles</taxon>
    </lineage>
</organism>
<protein>
    <submittedName>
        <fullName evidence="1">Putative secreted protein</fullName>
    </submittedName>
</protein>
<reference evidence="1" key="1">
    <citation type="submission" date="2018-01" db="EMBL/GenBank/DDBJ databases">
        <title>An insight into the sialome of Amazonian anophelines.</title>
        <authorList>
            <person name="Ribeiro J.M."/>
            <person name="Scarpassa V."/>
            <person name="Calvo E."/>
        </authorList>
    </citation>
    <scope>NUCLEOTIDE SEQUENCE</scope>
    <source>
        <tissue evidence="1">Salivary glands</tissue>
    </source>
</reference>
<evidence type="ECO:0000313" key="1">
    <source>
        <dbReference type="EMBL" id="MBW49037.1"/>
    </source>
</evidence>
<dbReference type="EMBL" id="GGFK01015716">
    <property type="protein sequence ID" value="MBW49037.1"/>
    <property type="molecule type" value="Transcribed_RNA"/>
</dbReference>